<organism evidence="2 3">
    <name type="scientific">Pyrus ussuriensis x Pyrus communis</name>
    <dbReference type="NCBI Taxonomy" id="2448454"/>
    <lineage>
        <taxon>Eukaryota</taxon>
        <taxon>Viridiplantae</taxon>
        <taxon>Streptophyta</taxon>
        <taxon>Embryophyta</taxon>
        <taxon>Tracheophyta</taxon>
        <taxon>Spermatophyta</taxon>
        <taxon>Magnoliopsida</taxon>
        <taxon>eudicotyledons</taxon>
        <taxon>Gunneridae</taxon>
        <taxon>Pentapetalae</taxon>
        <taxon>rosids</taxon>
        <taxon>fabids</taxon>
        <taxon>Rosales</taxon>
        <taxon>Rosaceae</taxon>
        <taxon>Amygdaloideae</taxon>
        <taxon>Maleae</taxon>
        <taxon>Pyrus</taxon>
    </lineage>
</organism>
<reference evidence="2 3" key="3">
    <citation type="submission" date="2019-11" db="EMBL/GenBank/DDBJ databases">
        <title>A de novo genome assembly of a pear dwarfing rootstock.</title>
        <authorList>
            <person name="Wang F."/>
            <person name="Wang J."/>
            <person name="Li S."/>
            <person name="Zhang Y."/>
            <person name="Fang M."/>
            <person name="Ma L."/>
            <person name="Zhao Y."/>
            <person name="Jiang S."/>
        </authorList>
    </citation>
    <scope>NUCLEOTIDE SEQUENCE [LARGE SCALE GENOMIC DNA]</scope>
    <source>
        <strain evidence="2">S2</strain>
        <tissue evidence="2">Leaf</tissue>
    </source>
</reference>
<gene>
    <name evidence="2" type="ORF">D8674_008446</name>
</gene>
<accession>A0A5N5HVQ6</accession>
<evidence type="ECO:0000313" key="2">
    <source>
        <dbReference type="EMBL" id="KAB2630927.1"/>
    </source>
</evidence>
<comment type="caution">
    <text evidence="2">The sequence shown here is derived from an EMBL/GenBank/DDBJ whole genome shotgun (WGS) entry which is preliminary data.</text>
</comment>
<dbReference type="AlphaFoldDB" id="A0A5N5HVQ6"/>
<feature type="region of interest" description="Disordered" evidence="1">
    <location>
        <begin position="1"/>
        <end position="21"/>
    </location>
</feature>
<evidence type="ECO:0000313" key="3">
    <source>
        <dbReference type="Proteomes" id="UP000327157"/>
    </source>
</evidence>
<reference evidence="3" key="2">
    <citation type="submission" date="2019-10" db="EMBL/GenBank/DDBJ databases">
        <title>A de novo genome assembly of a pear dwarfing rootstock.</title>
        <authorList>
            <person name="Wang F."/>
            <person name="Wang J."/>
            <person name="Li S."/>
            <person name="Zhang Y."/>
            <person name="Fang M."/>
            <person name="Ma L."/>
            <person name="Zhao Y."/>
            <person name="Jiang S."/>
        </authorList>
    </citation>
    <scope>NUCLEOTIDE SEQUENCE [LARGE SCALE GENOMIC DNA]</scope>
</reference>
<reference evidence="2 3" key="1">
    <citation type="submission" date="2019-09" db="EMBL/GenBank/DDBJ databases">
        <authorList>
            <person name="Ou C."/>
        </authorList>
    </citation>
    <scope>NUCLEOTIDE SEQUENCE [LARGE SCALE GENOMIC DNA]</scope>
    <source>
        <strain evidence="2">S2</strain>
        <tissue evidence="2">Leaf</tissue>
    </source>
</reference>
<proteinExistence type="predicted"/>
<protein>
    <submittedName>
        <fullName evidence="2">Uncharacterized protein</fullName>
    </submittedName>
</protein>
<dbReference type="Proteomes" id="UP000327157">
    <property type="component" value="Chromosome 12"/>
</dbReference>
<name>A0A5N5HVQ6_9ROSA</name>
<evidence type="ECO:0000256" key="1">
    <source>
        <dbReference type="SAM" id="MobiDB-lite"/>
    </source>
</evidence>
<dbReference type="EMBL" id="SMOL01000143">
    <property type="protein sequence ID" value="KAB2630927.1"/>
    <property type="molecule type" value="Genomic_DNA"/>
</dbReference>
<sequence>MVATTMMGDNSESVMKDRNQERENWVLGMSLRMKDGVVMVATTVIGDNGKSVMV</sequence>
<keyword evidence="3" id="KW-1185">Reference proteome</keyword>